<name>A0A9X5H4W9_9FIRM</name>
<dbReference type="RefSeq" id="WP_004068664.1">
    <property type="nucleotide sequence ID" value="NZ_VIRB01000020.1"/>
</dbReference>
<dbReference type="EMBL" id="VIRB01000020">
    <property type="protein sequence ID" value="NDO67390.1"/>
    <property type="molecule type" value="Genomic_DNA"/>
</dbReference>
<reference evidence="2 3" key="1">
    <citation type="submission" date="2019-07" db="EMBL/GenBank/DDBJ databases">
        <title>Draft genome sequences of 15 bacterial species constituting the stable defined intestinal microbiota of the GM15 gnotobiotic mouse model.</title>
        <authorList>
            <person name="Elie C."/>
            <person name="Mathieu A."/>
            <person name="Saliou A."/>
            <person name="Darnaud M."/>
            <person name="Leulier F."/>
            <person name="Tamellini A."/>
        </authorList>
    </citation>
    <scope>NUCLEOTIDE SEQUENCE [LARGE SCALE GENOMIC DNA]</scope>
    <source>
        <strain evidence="3">ASF 502</strain>
    </source>
</reference>
<protein>
    <submittedName>
        <fullName evidence="2">Uncharacterized protein</fullName>
    </submittedName>
</protein>
<evidence type="ECO:0000313" key="3">
    <source>
        <dbReference type="Proteomes" id="UP000474104"/>
    </source>
</evidence>
<feature type="coiled-coil region" evidence="1">
    <location>
        <begin position="47"/>
        <end position="74"/>
    </location>
</feature>
<gene>
    <name evidence="2" type="ORF">FMM80_01025</name>
</gene>
<keyword evidence="1" id="KW-0175">Coiled coil</keyword>
<evidence type="ECO:0000256" key="1">
    <source>
        <dbReference type="SAM" id="Coils"/>
    </source>
</evidence>
<evidence type="ECO:0000313" key="2">
    <source>
        <dbReference type="EMBL" id="NDO67390.1"/>
    </source>
</evidence>
<sequence length="74" mass="8624">MTEAEKISQKIIDLKTILSSPNSDIGDWKIAKCMEYHSMGLELPYNIVELGEKRQLIRDEINDLQNILDNMERM</sequence>
<dbReference type="AlphaFoldDB" id="A0A9X5H4W9"/>
<comment type="caution">
    <text evidence="2">The sequence shown here is derived from an EMBL/GenBank/DDBJ whole genome shotgun (WGS) entry which is preliminary data.</text>
</comment>
<organism evidence="2 3">
    <name type="scientific">Schaedlerella arabinosiphila</name>
    <dbReference type="NCBI Taxonomy" id="2044587"/>
    <lineage>
        <taxon>Bacteria</taxon>
        <taxon>Bacillati</taxon>
        <taxon>Bacillota</taxon>
        <taxon>Clostridia</taxon>
        <taxon>Lachnospirales</taxon>
        <taxon>Lachnospiraceae</taxon>
        <taxon>Schaedlerella</taxon>
    </lineage>
</organism>
<accession>A0A9X5H4W9</accession>
<dbReference type="Proteomes" id="UP000474104">
    <property type="component" value="Unassembled WGS sequence"/>
</dbReference>
<dbReference type="OrthoDB" id="2087693at2"/>
<proteinExistence type="predicted"/>